<feature type="coiled-coil region" evidence="1">
    <location>
        <begin position="6"/>
        <end position="33"/>
    </location>
</feature>
<keyword evidence="1" id="KW-0175">Coiled coil</keyword>
<evidence type="ECO:0000313" key="3">
    <source>
        <dbReference type="Proteomes" id="UP000033358"/>
    </source>
</evidence>
<dbReference type="EMBL" id="JYHA01000116">
    <property type="protein sequence ID" value="KKB96216.1"/>
    <property type="molecule type" value="Genomic_DNA"/>
</dbReference>
<evidence type="ECO:0000256" key="1">
    <source>
        <dbReference type="SAM" id="Coils"/>
    </source>
</evidence>
<dbReference type="AlphaFoldDB" id="A0A0F5MNF0"/>
<gene>
    <name evidence="2" type="ORF">SZ25_00698</name>
</gene>
<reference evidence="2 3" key="1">
    <citation type="submission" date="2015-02" db="EMBL/GenBank/DDBJ databases">
        <title>Single cell genomics of a rare environmental alphaproteobacterium provides unique insights into Rickettsiaceae evolution.</title>
        <authorList>
            <person name="Martijn J."/>
            <person name="Schulz F."/>
            <person name="Zaremba-Niedzwiedzka K."/>
            <person name="Viklund J."/>
            <person name="Stepanauskas R."/>
            <person name="Andersson S.G.E."/>
            <person name="Horn M."/>
            <person name="Guy L."/>
            <person name="Ettema T.J.G."/>
        </authorList>
    </citation>
    <scope>NUCLEOTIDE SEQUENCE [LARGE SCALE GENOMIC DNA]</scope>
    <source>
        <strain evidence="2 3">SCGC AAA041-L04</strain>
    </source>
</reference>
<dbReference type="Pfam" id="PF06412">
    <property type="entry name" value="TraD"/>
    <property type="match status" value="1"/>
</dbReference>
<accession>A0A0F5MNF0</accession>
<dbReference type="InterPro" id="IPR009444">
    <property type="entry name" value="Conjugal_tfr_TraD_a-type"/>
</dbReference>
<keyword evidence="3" id="KW-1185">Reference proteome</keyword>
<name>A0A0F5MNF0_9RICK</name>
<evidence type="ECO:0000313" key="2">
    <source>
        <dbReference type="EMBL" id="KKB96216.1"/>
    </source>
</evidence>
<proteinExistence type="predicted"/>
<organism evidence="2 3">
    <name type="scientific">Candidatus Arcanibacter lacustris</name>
    <dbReference type="NCBI Taxonomy" id="1607817"/>
    <lineage>
        <taxon>Bacteria</taxon>
        <taxon>Pseudomonadati</taxon>
        <taxon>Pseudomonadota</taxon>
        <taxon>Alphaproteobacteria</taxon>
        <taxon>Rickettsiales</taxon>
        <taxon>Candidatus Arcanibacter</taxon>
    </lineage>
</organism>
<sequence>MSKAKIIDLEEKIKKLTQEKKDLENKRNIEVANLISKVGINDIEDELLVGALVSMKESIVNKDKVIEVWLDAGRKFLKRKPKIIADNN</sequence>
<dbReference type="Proteomes" id="UP000033358">
    <property type="component" value="Unassembled WGS sequence"/>
</dbReference>
<evidence type="ECO:0008006" key="4">
    <source>
        <dbReference type="Google" id="ProtNLM"/>
    </source>
</evidence>
<protein>
    <recommendedName>
        <fullName evidence="4">Conjugal transfer protein TraD</fullName>
    </recommendedName>
</protein>
<comment type="caution">
    <text evidence="2">The sequence shown here is derived from an EMBL/GenBank/DDBJ whole genome shotgun (WGS) entry which is preliminary data.</text>
</comment>